<dbReference type="Proteomes" id="UP000823775">
    <property type="component" value="Unassembled WGS sequence"/>
</dbReference>
<name>A0ABS8Y426_DATST</name>
<protein>
    <submittedName>
        <fullName evidence="1">DNA mismatch repair protein msh7</fullName>
    </submittedName>
</protein>
<evidence type="ECO:0000313" key="1">
    <source>
        <dbReference type="EMBL" id="MCE5166217.1"/>
    </source>
</evidence>
<dbReference type="EMBL" id="JACEIK010020232">
    <property type="protein sequence ID" value="MCE5166217.1"/>
    <property type="molecule type" value="Genomic_DNA"/>
</dbReference>
<sequence>MVKVFGLLVKGLRIGLDLLRLLQKECLTPSLAKVVSLPVLDGDNGLDKFLTQFEATIDSDFPNFQVLTVELAVLIVWKEADVEQLWET</sequence>
<reference evidence="1 2" key="1">
    <citation type="journal article" date="2021" name="BMC Genomics">
        <title>Datura genome reveals duplications of psychoactive alkaloid biosynthetic genes and high mutation rate following tissue culture.</title>
        <authorList>
            <person name="Rajewski A."/>
            <person name="Carter-House D."/>
            <person name="Stajich J."/>
            <person name="Litt A."/>
        </authorList>
    </citation>
    <scope>NUCLEOTIDE SEQUENCE [LARGE SCALE GENOMIC DNA]</scope>
    <source>
        <strain evidence="1">AR-01</strain>
    </source>
</reference>
<evidence type="ECO:0000313" key="2">
    <source>
        <dbReference type="Proteomes" id="UP000823775"/>
    </source>
</evidence>
<accession>A0ABS8Y426</accession>
<organism evidence="1 2">
    <name type="scientific">Datura stramonium</name>
    <name type="common">Jimsonweed</name>
    <name type="synonym">Common thornapple</name>
    <dbReference type="NCBI Taxonomy" id="4076"/>
    <lineage>
        <taxon>Eukaryota</taxon>
        <taxon>Viridiplantae</taxon>
        <taxon>Streptophyta</taxon>
        <taxon>Embryophyta</taxon>
        <taxon>Tracheophyta</taxon>
        <taxon>Spermatophyta</taxon>
        <taxon>Magnoliopsida</taxon>
        <taxon>eudicotyledons</taxon>
        <taxon>Gunneridae</taxon>
        <taxon>Pentapetalae</taxon>
        <taxon>asterids</taxon>
        <taxon>lamiids</taxon>
        <taxon>Solanales</taxon>
        <taxon>Solanaceae</taxon>
        <taxon>Solanoideae</taxon>
        <taxon>Datureae</taxon>
        <taxon>Datura</taxon>
    </lineage>
</organism>
<proteinExistence type="predicted"/>
<keyword evidence="2" id="KW-1185">Reference proteome</keyword>
<gene>
    <name evidence="1" type="primary">MSH7_1</name>
    <name evidence="1" type="ORF">HAX54_015917</name>
</gene>
<comment type="caution">
    <text evidence="1">The sequence shown here is derived from an EMBL/GenBank/DDBJ whole genome shotgun (WGS) entry which is preliminary data.</text>
</comment>